<accession>A0A0C2SLU7</accession>
<dbReference type="Proteomes" id="UP000054549">
    <property type="component" value="Unassembled WGS sequence"/>
</dbReference>
<dbReference type="EMBL" id="KN818252">
    <property type="protein sequence ID" value="KIL64160.1"/>
    <property type="molecule type" value="Genomic_DNA"/>
</dbReference>
<name>A0A0C2SLU7_AMAMK</name>
<organism evidence="1 2">
    <name type="scientific">Amanita muscaria (strain Koide BX008)</name>
    <dbReference type="NCBI Taxonomy" id="946122"/>
    <lineage>
        <taxon>Eukaryota</taxon>
        <taxon>Fungi</taxon>
        <taxon>Dikarya</taxon>
        <taxon>Basidiomycota</taxon>
        <taxon>Agaricomycotina</taxon>
        <taxon>Agaricomycetes</taxon>
        <taxon>Agaricomycetidae</taxon>
        <taxon>Agaricales</taxon>
        <taxon>Pluteineae</taxon>
        <taxon>Amanitaceae</taxon>
        <taxon>Amanita</taxon>
    </lineage>
</organism>
<dbReference type="InParanoid" id="A0A0C2SLU7"/>
<protein>
    <submittedName>
        <fullName evidence="1">Uncharacterized protein</fullName>
    </submittedName>
</protein>
<evidence type="ECO:0000313" key="2">
    <source>
        <dbReference type="Proteomes" id="UP000054549"/>
    </source>
</evidence>
<keyword evidence="2" id="KW-1185">Reference proteome</keyword>
<evidence type="ECO:0000313" key="1">
    <source>
        <dbReference type="EMBL" id="KIL64160.1"/>
    </source>
</evidence>
<gene>
    <name evidence="1" type="ORF">M378DRAFT_163640</name>
</gene>
<dbReference type="AlphaFoldDB" id="A0A0C2SLU7"/>
<proteinExistence type="predicted"/>
<dbReference type="HOGENOM" id="CLU_2319804_0_0_1"/>
<reference evidence="1 2" key="1">
    <citation type="submission" date="2014-04" db="EMBL/GenBank/DDBJ databases">
        <title>Evolutionary Origins and Diversification of the Mycorrhizal Mutualists.</title>
        <authorList>
            <consortium name="DOE Joint Genome Institute"/>
            <consortium name="Mycorrhizal Genomics Consortium"/>
            <person name="Kohler A."/>
            <person name="Kuo A."/>
            <person name="Nagy L.G."/>
            <person name="Floudas D."/>
            <person name="Copeland A."/>
            <person name="Barry K.W."/>
            <person name="Cichocki N."/>
            <person name="Veneault-Fourrey C."/>
            <person name="LaButti K."/>
            <person name="Lindquist E.A."/>
            <person name="Lipzen A."/>
            <person name="Lundell T."/>
            <person name="Morin E."/>
            <person name="Murat C."/>
            <person name="Riley R."/>
            <person name="Ohm R."/>
            <person name="Sun H."/>
            <person name="Tunlid A."/>
            <person name="Henrissat B."/>
            <person name="Grigoriev I.V."/>
            <person name="Hibbett D.S."/>
            <person name="Martin F."/>
        </authorList>
    </citation>
    <scope>NUCLEOTIDE SEQUENCE [LARGE SCALE GENOMIC DNA]</scope>
    <source>
        <strain evidence="1 2">Koide BX008</strain>
    </source>
</reference>
<sequence length="99" mass="11693">MYFETFMEVTFALRREFSASILFRYSPYNTTPIIPAHFLSMYGGGELDQSTRLLGHINRMYPGAPSRRYHRYRTAFLTNTAEWASTNFFRCNSDTEKIR</sequence>